<feature type="non-terminal residue" evidence="1">
    <location>
        <position position="1"/>
    </location>
</feature>
<dbReference type="EMBL" id="CAACVG010010255">
    <property type="protein sequence ID" value="VEN55347.1"/>
    <property type="molecule type" value="Genomic_DNA"/>
</dbReference>
<gene>
    <name evidence="1" type="ORF">CALMAC_LOCUS14556</name>
</gene>
<keyword evidence="2" id="KW-1185">Reference proteome</keyword>
<sequence>VFNLVRTINRQLEVVWTQSVIEILKIKNKNCKIPIQKSSIEDKLLQVGYITV</sequence>
<dbReference type="Proteomes" id="UP000410492">
    <property type="component" value="Unassembled WGS sequence"/>
</dbReference>
<proteinExistence type="predicted"/>
<accession>A0A653D7P3</accession>
<name>A0A653D7P3_CALMS</name>
<evidence type="ECO:0000313" key="1">
    <source>
        <dbReference type="EMBL" id="VEN55347.1"/>
    </source>
</evidence>
<protein>
    <submittedName>
        <fullName evidence="1">Uncharacterized protein</fullName>
    </submittedName>
</protein>
<organism evidence="1 2">
    <name type="scientific">Callosobruchus maculatus</name>
    <name type="common">Southern cowpea weevil</name>
    <name type="synonym">Pulse bruchid</name>
    <dbReference type="NCBI Taxonomy" id="64391"/>
    <lineage>
        <taxon>Eukaryota</taxon>
        <taxon>Metazoa</taxon>
        <taxon>Ecdysozoa</taxon>
        <taxon>Arthropoda</taxon>
        <taxon>Hexapoda</taxon>
        <taxon>Insecta</taxon>
        <taxon>Pterygota</taxon>
        <taxon>Neoptera</taxon>
        <taxon>Endopterygota</taxon>
        <taxon>Coleoptera</taxon>
        <taxon>Polyphaga</taxon>
        <taxon>Cucujiformia</taxon>
        <taxon>Chrysomeloidea</taxon>
        <taxon>Chrysomelidae</taxon>
        <taxon>Bruchinae</taxon>
        <taxon>Bruchini</taxon>
        <taxon>Callosobruchus</taxon>
    </lineage>
</organism>
<dbReference type="AlphaFoldDB" id="A0A653D7P3"/>
<evidence type="ECO:0000313" key="2">
    <source>
        <dbReference type="Proteomes" id="UP000410492"/>
    </source>
</evidence>
<reference evidence="1 2" key="1">
    <citation type="submission" date="2019-01" db="EMBL/GenBank/DDBJ databases">
        <authorList>
            <person name="Sayadi A."/>
        </authorList>
    </citation>
    <scope>NUCLEOTIDE SEQUENCE [LARGE SCALE GENOMIC DNA]</scope>
</reference>